<dbReference type="GO" id="GO:0030246">
    <property type="term" value="F:carbohydrate binding"/>
    <property type="evidence" value="ECO:0007669"/>
    <property type="project" value="InterPro"/>
</dbReference>
<dbReference type="InterPro" id="IPR037018">
    <property type="entry name" value="GH65_N"/>
</dbReference>
<keyword evidence="2" id="KW-0326">Glycosidase</keyword>
<feature type="domain" description="Glycoside hydrolase family 65 N-terminal" evidence="7">
    <location>
        <begin position="23"/>
        <end position="290"/>
    </location>
</feature>
<dbReference type="Pfam" id="PF03636">
    <property type="entry name" value="Glyco_hydro_65N"/>
    <property type="match status" value="1"/>
</dbReference>
<accession>A0A4P6FCC0</accession>
<dbReference type="AlphaFoldDB" id="A0A4P6FCC0"/>
<proteinExistence type="inferred from homology"/>
<evidence type="ECO:0000259" key="5">
    <source>
        <dbReference type="Pfam" id="PF03632"/>
    </source>
</evidence>
<dbReference type="InterPro" id="IPR011013">
    <property type="entry name" value="Gal_mutarotase_sf_dom"/>
</dbReference>
<dbReference type="EMBL" id="CP035491">
    <property type="protein sequence ID" value="QAY72593.1"/>
    <property type="molecule type" value="Genomic_DNA"/>
</dbReference>
<dbReference type="Gene3D" id="2.60.420.10">
    <property type="entry name" value="Maltose phosphorylase, domain 3"/>
    <property type="match status" value="1"/>
</dbReference>
<dbReference type="InterPro" id="IPR005195">
    <property type="entry name" value="Glyco_hydro_65_M"/>
</dbReference>
<dbReference type="OrthoDB" id="9816160at2"/>
<evidence type="ECO:0000313" key="8">
    <source>
        <dbReference type="EMBL" id="QAY72593.1"/>
    </source>
</evidence>
<evidence type="ECO:0000259" key="7">
    <source>
        <dbReference type="Pfam" id="PF03636"/>
    </source>
</evidence>
<dbReference type="PANTHER" id="PTHR11051">
    <property type="entry name" value="GLYCOSYL HYDROLASE-RELATED"/>
    <property type="match status" value="1"/>
</dbReference>
<dbReference type="Gene3D" id="2.70.98.40">
    <property type="entry name" value="Glycoside hydrolase, family 65, N-terminal domain"/>
    <property type="match status" value="1"/>
</dbReference>
<evidence type="ECO:0000256" key="3">
    <source>
        <dbReference type="PIRSR" id="PIRSR036289-50"/>
    </source>
</evidence>
<gene>
    <name evidence="8" type="ORF">ET445_03775</name>
</gene>
<feature type="domain" description="Glycoside hydrolase family 65 C-terminal" evidence="6">
    <location>
        <begin position="718"/>
        <end position="779"/>
    </location>
</feature>
<dbReference type="InterPro" id="IPR005194">
    <property type="entry name" value="Glyco_hydro_65_C"/>
</dbReference>
<feature type="binding site" evidence="4">
    <location>
        <begin position="621"/>
        <end position="622"/>
    </location>
    <ligand>
        <name>substrate</name>
    </ligand>
</feature>
<dbReference type="Pfam" id="PF03632">
    <property type="entry name" value="Glyco_hydro_65m"/>
    <property type="match status" value="1"/>
</dbReference>
<feature type="domain" description="Glycoside hydrolase family 65 central catalytic" evidence="5">
    <location>
        <begin position="346"/>
        <end position="709"/>
    </location>
</feature>
<evidence type="ECO:0000256" key="1">
    <source>
        <dbReference type="ARBA" id="ARBA00006768"/>
    </source>
</evidence>
<protein>
    <submittedName>
        <fullName evidence="8">Glycoside hydrolase family 65 protein</fullName>
    </submittedName>
</protein>
<dbReference type="PIRSF" id="PIRSF036289">
    <property type="entry name" value="Glycosyl_hydrolase_malt_phosph"/>
    <property type="match status" value="1"/>
</dbReference>
<dbReference type="InterPro" id="IPR017045">
    <property type="entry name" value="Malt_Pase/Glycosyl_Hdrlase"/>
</dbReference>
<dbReference type="Proteomes" id="UP000291259">
    <property type="component" value="Chromosome"/>
</dbReference>
<dbReference type="InterPro" id="IPR008928">
    <property type="entry name" value="6-hairpin_glycosidase_sf"/>
</dbReference>
<evidence type="ECO:0000256" key="4">
    <source>
        <dbReference type="PIRSR" id="PIRSR036289-51"/>
    </source>
</evidence>
<dbReference type="PANTHER" id="PTHR11051:SF13">
    <property type="entry name" value="GLYCOSYL TRANSFERASE"/>
    <property type="match status" value="1"/>
</dbReference>
<dbReference type="RefSeq" id="WP_129188971.1">
    <property type="nucleotide sequence ID" value="NZ_CP035491.1"/>
</dbReference>
<dbReference type="Pfam" id="PF03633">
    <property type="entry name" value="Glyco_hydro_65C"/>
    <property type="match status" value="1"/>
</dbReference>
<dbReference type="GO" id="GO:0005975">
    <property type="term" value="P:carbohydrate metabolic process"/>
    <property type="evidence" value="ECO:0007669"/>
    <property type="project" value="InterPro"/>
</dbReference>
<dbReference type="SUPFAM" id="SSF48208">
    <property type="entry name" value="Six-hairpin glycosidases"/>
    <property type="match status" value="1"/>
</dbReference>
<dbReference type="InterPro" id="IPR012341">
    <property type="entry name" value="6hp_glycosidase-like_sf"/>
</dbReference>
<dbReference type="SUPFAM" id="SSF74650">
    <property type="entry name" value="Galactose mutarotase-like"/>
    <property type="match status" value="1"/>
</dbReference>
<name>A0A4P6FCC0_9MICO</name>
<dbReference type="GO" id="GO:0004553">
    <property type="term" value="F:hydrolase activity, hydrolyzing O-glycosyl compounds"/>
    <property type="evidence" value="ECO:0007669"/>
    <property type="project" value="TreeGrafter"/>
</dbReference>
<keyword evidence="8" id="KW-0378">Hydrolase</keyword>
<feature type="binding site" evidence="4">
    <location>
        <begin position="380"/>
        <end position="381"/>
    </location>
    <ligand>
        <name>substrate</name>
    </ligand>
</feature>
<dbReference type="Gene3D" id="1.50.10.10">
    <property type="match status" value="1"/>
</dbReference>
<dbReference type="GO" id="GO:0016757">
    <property type="term" value="F:glycosyltransferase activity"/>
    <property type="evidence" value="ECO:0007669"/>
    <property type="project" value="UniProtKB-ARBA"/>
</dbReference>
<evidence type="ECO:0000313" key="9">
    <source>
        <dbReference type="Proteomes" id="UP000291259"/>
    </source>
</evidence>
<reference evidence="8 9" key="1">
    <citation type="submission" date="2019-01" db="EMBL/GenBank/DDBJ databases">
        <title>Genome sequencing of strain FW100M-8.</title>
        <authorList>
            <person name="Heo J."/>
            <person name="Kim S.-J."/>
            <person name="Kim J.-S."/>
            <person name="Hong S.-B."/>
            <person name="Kwon S.-W."/>
        </authorList>
    </citation>
    <scope>NUCLEOTIDE SEQUENCE [LARGE SCALE GENOMIC DNA]</scope>
    <source>
        <strain evidence="8 9">FW100M-8</strain>
    </source>
</reference>
<sequence length="837" mass="93833">MRFADTDPLNRTRFPLDEWSLIETEFGEADQGRTETLFAVGNGYLGLRGNVEEGRDGFAHGTFVNGFHETWPIRHAEEAFGFARVGQTIVNAPDAKIIRLYVDDEPLVVTEAEILNYERRLDFRQGTLSRSLEWRTPSGKRVLITSRRMTSFTDRHLALLDYEVELLDADAAITISSQILNRQDGRDEYRSGVTEELPASFDPRKAEAFTDRVLQPRVKRHEDGRYVLGYQTTNSGMTIAVGVQHTIDTKSEWSESGTIGDDLAKHIYKVRGRKGEPIRITKAVSYHTARKVPARELVDRCDRSLDRAAEVGVPEIFAQQRAWLDDFWERSDVEIAGQPVMQQAVRWNLFQLAQASARTDGGGVAAKGVSGSGYGGHYFWDSEVYVMPFLSYTSPLAARNLLRFRQRMLPAARARATELNQLGALFPWRTINGLETSAYYAAGTAQYHIDADISYALVQYVAATGDRDFLARGAIDILVETARLWEDLGFWRTNADDVFHIHGVTGPDEYTTVVNDNLYTNIMARANLEQAAFAVDRLQVDDPVEYRKLVERLGVTPAEVASWRRAAAYMYIPYDAKLGVHPQDSAFLEKELWDLEHTPDNRRPLLLHYHPLVIYRFQVLKQADVVLALFLQGDRFSMEQKLADFEYYDPLTTGDSTLSAVVQSIIAAEVGYHELALRYFRSALFVDLADLHHNASDGVHVASTGGVWETLAFGFGGFRDHGGRFTFDPRLPDGWDSLTFRLTLRGTRVRVTVEHGSMTFTVEAGDSAKVWVRGVEVTVSADAPVQVPLDGQGPRIVGAPTMRDVTGTRRADGTLLTASIPNLSLDIDEEDSSMPID</sequence>
<dbReference type="InterPro" id="IPR005196">
    <property type="entry name" value="Glyco_hydro_65_N"/>
</dbReference>
<dbReference type="KEGG" id="agf:ET445_03775"/>
<evidence type="ECO:0000259" key="6">
    <source>
        <dbReference type="Pfam" id="PF03633"/>
    </source>
</evidence>
<organism evidence="8 9">
    <name type="scientific">Agromyces protaetiae</name>
    <dbReference type="NCBI Taxonomy" id="2509455"/>
    <lineage>
        <taxon>Bacteria</taxon>
        <taxon>Bacillati</taxon>
        <taxon>Actinomycetota</taxon>
        <taxon>Actinomycetes</taxon>
        <taxon>Micrococcales</taxon>
        <taxon>Microbacteriaceae</taxon>
        <taxon>Agromyces</taxon>
    </lineage>
</organism>
<feature type="active site" description="Proton donor" evidence="3">
    <location>
        <position position="509"/>
    </location>
</feature>
<evidence type="ECO:0000256" key="2">
    <source>
        <dbReference type="ARBA" id="ARBA00023295"/>
    </source>
</evidence>
<comment type="similarity">
    <text evidence="1">Belongs to the glycosyl hydrolase 65 family.</text>
</comment>
<keyword evidence="9" id="KW-1185">Reference proteome</keyword>